<dbReference type="AlphaFoldDB" id="A0A844G9H5"/>
<dbReference type="RefSeq" id="WP_230368842.1">
    <property type="nucleotide sequence ID" value="NZ_WLYX01000001.1"/>
</dbReference>
<comment type="caution">
    <text evidence="1">The sequence shown here is derived from an EMBL/GenBank/DDBJ whole genome shotgun (WGS) entry which is preliminary data.</text>
</comment>
<sequence>MRKIRNRNQLGLQLETTASELTEEELRVAHRCAGLQLPFEKAMDNPALAICLKNSALAMKRGVTRR</sequence>
<protein>
    <submittedName>
        <fullName evidence="1">Uncharacterized protein</fullName>
    </submittedName>
</protein>
<evidence type="ECO:0000313" key="2">
    <source>
        <dbReference type="Proteomes" id="UP000446658"/>
    </source>
</evidence>
<keyword evidence="2" id="KW-1185">Reference proteome</keyword>
<reference evidence="1 2" key="1">
    <citation type="submission" date="2019-11" db="EMBL/GenBank/DDBJ databases">
        <title>Draft genome sequence of Paludibacterium sp. dN18-1.</title>
        <authorList>
            <person name="Im W.-T."/>
        </authorList>
    </citation>
    <scope>NUCLEOTIDE SEQUENCE [LARGE SCALE GENOMIC DNA]</scope>
    <source>
        <strain evidence="2">dN 18-1</strain>
    </source>
</reference>
<evidence type="ECO:0000313" key="1">
    <source>
        <dbReference type="EMBL" id="MTD32432.1"/>
    </source>
</evidence>
<organism evidence="1 2">
    <name type="scientific">Paludibacterium denitrificans</name>
    <dbReference type="NCBI Taxonomy" id="2675226"/>
    <lineage>
        <taxon>Bacteria</taxon>
        <taxon>Pseudomonadati</taxon>
        <taxon>Pseudomonadota</taxon>
        <taxon>Betaproteobacteria</taxon>
        <taxon>Neisseriales</taxon>
        <taxon>Chromobacteriaceae</taxon>
        <taxon>Paludibacterium</taxon>
    </lineage>
</organism>
<proteinExistence type="predicted"/>
<accession>A0A844G9H5</accession>
<gene>
    <name evidence="1" type="ORF">GKE73_01355</name>
</gene>
<dbReference type="Proteomes" id="UP000446658">
    <property type="component" value="Unassembled WGS sequence"/>
</dbReference>
<dbReference type="EMBL" id="WLYX01000001">
    <property type="protein sequence ID" value="MTD32432.1"/>
    <property type="molecule type" value="Genomic_DNA"/>
</dbReference>
<name>A0A844G9H5_9NEIS</name>